<dbReference type="InterPro" id="IPR014718">
    <property type="entry name" value="GH-type_carb-bd"/>
</dbReference>
<dbReference type="CDD" id="cd09023">
    <property type="entry name" value="Aldose_epim_Ec_c4013"/>
    <property type="match status" value="1"/>
</dbReference>
<dbReference type="Pfam" id="PF14486">
    <property type="entry name" value="DUF4432"/>
    <property type="match status" value="1"/>
</dbReference>
<name>A0ABW4XJH7_9ACTN</name>
<dbReference type="Proteomes" id="UP001597402">
    <property type="component" value="Unassembled WGS sequence"/>
</dbReference>
<organism evidence="1 2">
    <name type="scientific">Blastococcus deserti</name>
    <dbReference type="NCBI Taxonomy" id="2259033"/>
    <lineage>
        <taxon>Bacteria</taxon>
        <taxon>Bacillati</taxon>
        <taxon>Actinomycetota</taxon>
        <taxon>Actinomycetes</taxon>
        <taxon>Geodermatophilales</taxon>
        <taxon>Geodermatophilaceae</taxon>
        <taxon>Blastococcus</taxon>
    </lineage>
</organism>
<gene>
    <name evidence="1" type="ORF">ACFSHS_21540</name>
</gene>
<keyword evidence="2" id="KW-1185">Reference proteome</keyword>
<protein>
    <submittedName>
        <fullName evidence="1">Aldose 1-epimerase family protein</fullName>
    </submittedName>
</protein>
<evidence type="ECO:0000313" key="1">
    <source>
        <dbReference type="EMBL" id="MFD2094159.1"/>
    </source>
</evidence>
<comment type="caution">
    <text evidence="1">The sequence shown here is derived from an EMBL/GenBank/DDBJ whole genome shotgun (WGS) entry which is preliminary data.</text>
</comment>
<evidence type="ECO:0000313" key="2">
    <source>
        <dbReference type="Proteomes" id="UP001597402"/>
    </source>
</evidence>
<dbReference type="InterPro" id="IPR011013">
    <property type="entry name" value="Gal_mutarotase_sf_dom"/>
</dbReference>
<dbReference type="SUPFAM" id="SSF74650">
    <property type="entry name" value="Galactose mutarotase-like"/>
    <property type="match status" value="1"/>
</dbReference>
<dbReference type="InterPro" id="IPR027839">
    <property type="entry name" value="DUF4432"/>
</dbReference>
<reference evidence="2" key="1">
    <citation type="journal article" date="2019" name="Int. J. Syst. Evol. Microbiol.">
        <title>The Global Catalogue of Microorganisms (GCM) 10K type strain sequencing project: providing services to taxonomists for standard genome sequencing and annotation.</title>
        <authorList>
            <consortium name="The Broad Institute Genomics Platform"/>
            <consortium name="The Broad Institute Genome Sequencing Center for Infectious Disease"/>
            <person name="Wu L."/>
            <person name="Ma J."/>
        </authorList>
    </citation>
    <scope>NUCLEOTIDE SEQUENCE [LARGE SCALE GENOMIC DNA]</scope>
    <source>
        <strain evidence="2">JCM 3338</strain>
    </source>
</reference>
<accession>A0ABW4XJH7</accession>
<dbReference type="RefSeq" id="WP_376880683.1">
    <property type="nucleotide sequence ID" value="NZ_JBHUHP010000030.1"/>
</dbReference>
<sequence>MASSTALTETEGPGRGMRRIAVRCGDVAFDVHPDRALDIGAFSFRGVPMAWMSPSGLVGPWNRDSTPMGWLRVFPGGLVSTCGLDAFGSPSRDEGEDYPLHGLAGTLQADQVGHGGRWTDDGDYEITVSGRVRQARLFGENLELRREIRCRLGTGELSIDDVVTNLGPAAQPQMILYHVNLGWPLLDEGATLRLPSAEVVPRDEDARAGVHEWDSFGPPTHPFPEQVFRHRLSAGSTEVRAVLSNPRLGLALAMTFDPRELPHLFQWKMLGSGAYVLGLEPANCPVIEGRATARSTGALPVLEPGESRHYRLTFQPTSA</sequence>
<dbReference type="EMBL" id="JBHUHP010000030">
    <property type="protein sequence ID" value="MFD2094159.1"/>
    <property type="molecule type" value="Genomic_DNA"/>
</dbReference>
<dbReference type="Gene3D" id="2.70.98.10">
    <property type="match status" value="1"/>
</dbReference>
<proteinExistence type="predicted"/>